<dbReference type="Proteomes" id="UP000199729">
    <property type="component" value="Plasmid pVF1"/>
</dbReference>
<feature type="region of interest" description="Disordered" evidence="1">
    <location>
        <begin position="1"/>
        <end position="27"/>
    </location>
</feature>
<accession>A0A221KJW6</accession>
<keyword evidence="3" id="KW-1185">Reference proteome</keyword>
<dbReference type="AlphaFoldDB" id="A0A221KJW6"/>
<proteinExistence type="predicted"/>
<gene>
    <name evidence="2" type="ORF">VITFI_CDS3366</name>
</gene>
<keyword evidence="2" id="KW-0614">Plasmid</keyword>
<name>A0A221KJW6_VITFI</name>
<protein>
    <submittedName>
        <fullName evidence="2">Uncharacterized protein</fullName>
    </submittedName>
</protein>
<evidence type="ECO:0000256" key="1">
    <source>
        <dbReference type="SAM" id="MobiDB-lite"/>
    </source>
</evidence>
<sequence length="71" mass="7775">MKLFSRIAKTPPPVPTVGHPTTARRQTDATDVGYEAALPFLNSQLPNPVTGSAASSKWANWRRRWFAGHSA</sequence>
<dbReference type="KEGG" id="vff:VITFI_CDS3366"/>
<organism evidence="2 3">
    <name type="scientific">Vitreoscilla filiformis</name>
    <dbReference type="NCBI Taxonomy" id="63"/>
    <lineage>
        <taxon>Bacteria</taxon>
        <taxon>Pseudomonadati</taxon>
        <taxon>Pseudomonadota</taxon>
        <taxon>Betaproteobacteria</taxon>
        <taxon>Neisseriales</taxon>
        <taxon>Neisseriaceae</taxon>
        <taxon>Vitreoscilla</taxon>
    </lineage>
</organism>
<reference evidence="2 3" key="1">
    <citation type="submission" date="2017-07" db="EMBL/GenBank/DDBJ databases">
        <title>Complete Genome Sequence of the cosmetic ferment Vitreoscilla filiformis (ATCC15551).</title>
        <authorList>
            <person name="Contreras S."/>
            <person name="Sagory-Zalkind P."/>
            <person name="Blanquart H."/>
            <person name="Iltis A."/>
            <person name="Morand S.C."/>
        </authorList>
    </citation>
    <scope>NUCLEOTIDE SEQUENCE [LARGE SCALE GENOMIC DNA]</scope>
    <source>
        <strain evidence="2 3">ATCC 15551</strain>
        <plasmid evidence="3">Plasmid pvf1</plasmid>
    </source>
</reference>
<dbReference type="EMBL" id="CP022424">
    <property type="protein sequence ID" value="ASM79143.1"/>
    <property type="molecule type" value="Genomic_DNA"/>
</dbReference>
<evidence type="ECO:0000313" key="3">
    <source>
        <dbReference type="Proteomes" id="UP000199729"/>
    </source>
</evidence>
<dbReference type="RefSeq" id="WP_089418306.1">
    <property type="nucleotide sequence ID" value="NZ_CP022424.1"/>
</dbReference>
<geneLocation type="plasmid" evidence="3">
    <name>pvf1</name>
</geneLocation>
<evidence type="ECO:0000313" key="2">
    <source>
        <dbReference type="EMBL" id="ASM79143.1"/>
    </source>
</evidence>